<keyword evidence="3" id="KW-1185">Reference proteome</keyword>
<evidence type="ECO:0000313" key="3">
    <source>
        <dbReference type="Proteomes" id="UP000192359"/>
    </source>
</evidence>
<name>A0A1Y1RNB1_9MICC</name>
<dbReference type="AlphaFoldDB" id="A0A1Y1RNB1"/>
<comment type="caution">
    <text evidence="2">The sequence shown here is derived from an EMBL/GenBank/DDBJ whole genome shotgun (WGS) entry which is preliminary data.</text>
</comment>
<accession>A0A1Y1RNB1</accession>
<sequence>MTGGALAQGEPESGAGGSPEGEQRDAAPAPPRFGGVVLLPGEYEEPPRTSVIPAPDLPNARLKQRGD</sequence>
<organism evidence="2 3">
    <name type="scientific">Rothia nasimurium</name>
    <dbReference type="NCBI Taxonomy" id="85336"/>
    <lineage>
        <taxon>Bacteria</taxon>
        <taxon>Bacillati</taxon>
        <taxon>Actinomycetota</taxon>
        <taxon>Actinomycetes</taxon>
        <taxon>Micrococcales</taxon>
        <taxon>Micrococcaceae</taxon>
        <taxon>Rothia</taxon>
    </lineage>
</organism>
<evidence type="ECO:0000256" key="1">
    <source>
        <dbReference type="SAM" id="MobiDB-lite"/>
    </source>
</evidence>
<dbReference type="Proteomes" id="UP000192359">
    <property type="component" value="Unassembled WGS sequence"/>
</dbReference>
<feature type="region of interest" description="Disordered" evidence="1">
    <location>
        <begin position="1"/>
        <end position="67"/>
    </location>
</feature>
<dbReference type="EMBL" id="LXWF01000041">
    <property type="protein sequence ID" value="ORC16068.1"/>
    <property type="molecule type" value="Genomic_DNA"/>
</dbReference>
<gene>
    <name evidence="2" type="ORF">A7979_05535</name>
</gene>
<proteinExistence type="predicted"/>
<protein>
    <submittedName>
        <fullName evidence="2">Uncharacterized protein</fullName>
    </submittedName>
</protein>
<evidence type="ECO:0000313" key="2">
    <source>
        <dbReference type="EMBL" id="ORC16068.1"/>
    </source>
</evidence>
<reference evidence="2 3" key="1">
    <citation type="submission" date="2016-05" db="EMBL/GenBank/DDBJ databases">
        <title>Draft genome sequence of a porcine commensal Rothia nasimurium.</title>
        <authorList>
            <person name="Gaiser R.A."/>
            <person name="Van Baarlen P."/>
            <person name="Wells J.M."/>
        </authorList>
    </citation>
    <scope>NUCLEOTIDE SEQUENCE [LARGE SCALE GENOMIC DNA]</scope>
    <source>
        <strain evidence="2 3">PT-32</strain>
    </source>
</reference>